<feature type="region of interest" description="Disordered" evidence="1">
    <location>
        <begin position="65"/>
        <end position="114"/>
    </location>
</feature>
<keyword evidence="2" id="KW-0472">Membrane</keyword>
<feature type="compositionally biased region" description="Gly residues" evidence="1">
    <location>
        <begin position="75"/>
        <end position="90"/>
    </location>
</feature>
<name>A0A919DZZ0_9ACTN</name>
<keyword evidence="2" id="KW-0812">Transmembrane</keyword>
<evidence type="ECO:0000256" key="2">
    <source>
        <dbReference type="SAM" id="Phobius"/>
    </source>
</evidence>
<protein>
    <submittedName>
        <fullName evidence="3">Uncharacterized protein</fullName>
    </submittedName>
</protein>
<dbReference type="RefSeq" id="WP_190140298.1">
    <property type="nucleotide sequence ID" value="NZ_BNBT01000207.1"/>
</dbReference>
<dbReference type="AlphaFoldDB" id="A0A919DZZ0"/>
<dbReference type="Proteomes" id="UP000608024">
    <property type="component" value="Unassembled WGS sequence"/>
</dbReference>
<proteinExistence type="predicted"/>
<gene>
    <name evidence="3" type="ORF">GCM10018785_70840</name>
</gene>
<evidence type="ECO:0000313" key="3">
    <source>
        <dbReference type="EMBL" id="GHE95484.1"/>
    </source>
</evidence>
<organism evidence="3 4">
    <name type="scientific">Streptomyces longispororuber</name>
    <dbReference type="NCBI Taxonomy" id="68230"/>
    <lineage>
        <taxon>Bacteria</taxon>
        <taxon>Bacillati</taxon>
        <taxon>Actinomycetota</taxon>
        <taxon>Actinomycetes</taxon>
        <taxon>Kitasatosporales</taxon>
        <taxon>Streptomycetaceae</taxon>
        <taxon>Streptomyces</taxon>
    </lineage>
</organism>
<keyword evidence="2" id="KW-1133">Transmembrane helix</keyword>
<evidence type="ECO:0000256" key="1">
    <source>
        <dbReference type="SAM" id="MobiDB-lite"/>
    </source>
</evidence>
<accession>A0A919DZZ0</accession>
<keyword evidence="4" id="KW-1185">Reference proteome</keyword>
<feature type="transmembrane region" description="Helical" evidence="2">
    <location>
        <begin position="33"/>
        <end position="56"/>
    </location>
</feature>
<comment type="caution">
    <text evidence="3">The sequence shown here is derived from an EMBL/GenBank/DDBJ whole genome shotgun (WGS) entry which is preliminary data.</text>
</comment>
<reference evidence="3" key="2">
    <citation type="submission" date="2020-09" db="EMBL/GenBank/DDBJ databases">
        <authorList>
            <person name="Sun Q."/>
            <person name="Ohkuma M."/>
        </authorList>
    </citation>
    <scope>NUCLEOTIDE SEQUENCE</scope>
    <source>
        <strain evidence="3">JCM 4784</strain>
    </source>
</reference>
<dbReference type="EMBL" id="BNBT01000207">
    <property type="protein sequence ID" value="GHE95484.1"/>
    <property type="molecule type" value="Genomic_DNA"/>
</dbReference>
<sequence length="273" mass="28966">MRVFDEDRQEWVGRDREREIAALHARDAVRQRAALRGAVAALAACGVAFGAWALGWKDEPEPTAYLLGPRSAAGEQGGQGEQGDAGGLGAGDAPSPAPTDGASSAAAVPPRGYETVTDPEGFRVAVPIGWSRAEVESLGGGMSVVNFRDYGANRRLQVYEVSEPSPEASFRDFLDDTKVPKSPAFRKLSLRTLGDGTRPAARLTYVTGRIDGEPDVGTWYVVDHRFEAADGKRYALVGYGARAAGLDEVKALVSTALTWFCPPDTVCPEPGTG</sequence>
<reference evidence="3" key="1">
    <citation type="journal article" date="2014" name="Int. J. Syst. Evol. Microbiol.">
        <title>Complete genome sequence of Corynebacterium casei LMG S-19264T (=DSM 44701T), isolated from a smear-ripened cheese.</title>
        <authorList>
            <consortium name="US DOE Joint Genome Institute (JGI-PGF)"/>
            <person name="Walter F."/>
            <person name="Albersmeier A."/>
            <person name="Kalinowski J."/>
            <person name="Ruckert C."/>
        </authorList>
    </citation>
    <scope>NUCLEOTIDE SEQUENCE</scope>
    <source>
        <strain evidence="3">JCM 4784</strain>
    </source>
</reference>
<evidence type="ECO:0000313" key="4">
    <source>
        <dbReference type="Proteomes" id="UP000608024"/>
    </source>
</evidence>